<dbReference type="STRING" id="1745343.A0A2J6QB86"/>
<dbReference type="AlphaFoldDB" id="A0A2J6QB86"/>
<feature type="domain" description="Heterokaryon incompatibility" evidence="1">
    <location>
        <begin position="5"/>
        <end position="88"/>
    </location>
</feature>
<sequence length="91" mass="10449">AKPVYEALSYTWGDESNMRNIRLNGCLFAVSNNLYEALSHLRTSAAERTLWIDAISINQRDIDEKSSQIQIMPFIYERAQTVVVWLGARID</sequence>
<dbReference type="InterPro" id="IPR052895">
    <property type="entry name" value="HetReg/Transcr_Mod"/>
</dbReference>
<dbReference type="OrthoDB" id="2157530at2759"/>
<dbReference type="InterPro" id="IPR010730">
    <property type="entry name" value="HET"/>
</dbReference>
<organism evidence="2 3">
    <name type="scientific">Hyaloscypha hepaticicola</name>
    <dbReference type="NCBI Taxonomy" id="2082293"/>
    <lineage>
        <taxon>Eukaryota</taxon>
        <taxon>Fungi</taxon>
        <taxon>Dikarya</taxon>
        <taxon>Ascomycota</taxon>
        <taxon>Pezizomycotina</taxon>
        <taxon>Leotiomycetes</taxon>
        <taxon>Helotiales</taxon>
        <taxon>Hyaloscyphaceae</taxon>
        <taxon>Hyaloscypha</taxon>
    </lineage>
</organism>
<evidence type="ECO:0000259" key="1">
    <source>
        <dbReference type="Pfam" id="PF06985"/>
    </source>
</evidence>
<reference evidence="2 3" key="1">
    <citation type="submission" date="2016-05" db="EMBL/GenBank/DDBJ databases">
        <title>A degradative enzymes factory behind the ericoid mycorrhizal symbiosis.</title>
        <authorList>
            <consortium name="DOE Joint Genome Institute"/>
            <person name="Martino E."/>
            <person name="Morin E."/>
            <person name="Grelet G."/>
            <person name="Kuo A."/>
            <person name="Kohler A."/>
            <person name="Daghino S."/>
            <person name="Barry K."/>
            <person name="Choi C."/>
            <person name="Cichocki N."/>
            <person name="Clum A."/>
            <person name="Copeland A."/>
            <person name="Hainaut M."/>
            <person name="Haridas S."/>
            <person name="Labutti K."/>
            <person name="Lindquist E."/>
            <person name="Lipzen A."/>
            <person name="Khouja H.-R."/>
            <person name="Murat C."/>
            <person name="Ohm R."/>
            <person name="Olson A."/>
            <person name="Spatafora J."/>
            <person name="Veneault-Fourrey C."/>
            <person name="Henrissat B."/>
            <person name="Grigoriev I."/>
            <person name="Martin F."/>
            <person name="Perotto S."/>
        </authorList>
    </citation>
    <scope>NUCLEOTIDE SEQUENCE [LARGE SCALE GENOMIC DNA]</scope>
    <source>
        <strain evidence="2 3">UAMH 7357</strain>
    </source>
</reference>
<dbReference type="EMBL" id="KZ613474">
    <property type="protein sequence ID" value="PMD23515.1"/>
    <property type="molecule type" value="Genomic_DNA"/>
</dbReference>
<feature type="non-terminal residue" evidence="2">
    <location>
        <position position="1"/>
    </location>
</feature>
<dbReference type="PANTHER" id="PTHR24148">
    <property type="entry name" value="ANKYRIN REPEAT DOMAIN-CONTAINING PROTEIN 39 HOMOLOG-RELATED"/>
    <property type="match status" value="1"/>
</dbReference>
<dbReference type="PANTHER" id="PTHR24148:SF64">
    <property type="entry name" value="HETEROKARYON INCOMPATIBILITY DOMAIN-CONTAINING PROTEIN"/>
    <property type="match status" value="1"/>
</dbReference>
<feature type="non-terminal residue" evidence="2">
    <location>
        <position position="91"/>
    </location>
</feature>
<proteinExistence type="predicted"/>
<dbReference type="Proteomes" id="UP000235672">
    <property type="component" value="Unassembled WGS sequence"/>
</dbReference>
<protein>
    <submittedName>
        <fullName evidence="2">Heterokaryon incompatibility</fullName>
    </submittedName>
</protein>
<gene>
    <name evidence="2" type="ORF">NA56DRAFT_548664</name>
</gene>
<keyword evidence="3" id="KW-1185">Reference proteome</keyword>
<evidence type="ECO:0000313" key="2">
    <source>
        <dbReference type="EMBL" id="PMD23515.1"/>
    </source>
</evidence>
<accession>A0A2J6QB86</accession>
<evidence type="ECO:0000313" key="3">
    <source>
        <dbReference type="Proteomes" id="UP000235672"/>
    </source>
</evidence>
<name>A0A2J6QB86_9HELO</name>
<dbReference type="Pfam" id="PF06985">
    <property type="entry name" value="HET"/>
    <property type="match status" value="1"/>
</dbReference>